<accession>A0A5B7J7K4</accession>
<organism evidence="2 3">
    <name type="scientific">Portunus trituberculatus</name>
    <name type="common">Swimming crab</name>
    <name type="synonym">Neptunus trituberculatus</name>
    <dbReference type="NCBI Taxonomy" id="210409"/>
    <lineage>
        <taxon>Eukaryota</taxon>
        <taxon>Metazoa</taxon>
        <taxon>Ecdysozoa</taxon>
        <taxon>Arthropoda</taxon>
        <taxon>Crustacea</taxon>
        <taxon>Multicrustacea</taxon>
        <taxon>Malacostraca</taxon>
        <taxon>Eumalacostraca</taxon>
        <taxon>Eucarida</taxon>
        <taxon>Decapoda</taxon>
        <taxon>Pleocyemata</taxon>
        <taxon>Brachyura</taxon>
        <taxon>Eubrachyura</taxon>
        <taxon>Portunoidea</taxon>
        <taxon>Portunidae</taxon>
        <taxon>Portuninae</taxon>
        <taxon>Portunus</taxon>
    </lineage>
</organism>
<reference evidence="2 3" key="1">
    <citation type="submission" date="2019-05" db="EMBL/GenBank/DDBJ databases">
        <title>Another draft genome of Portunus trituberculatus and its Hox gene families provides insights of decapod evolution.</title>
        <authorList>
            <person name="Jeong J.-H."/>
            <person name="Song I."/>
            <person name="Kim S."/>
            <person name="Choi T."/>
            <person name="Kim D."/>
            <person name="Ryu S."/>
            <person name="Kim W."/>
        </authorList>
    </citation>
    <scope>NUCLEOTIDE SEQUENCE [LARGE SCALE GENOMIC DNA]</scope>
    <source>
        <tissue evidence="2">Muscle</tissue>
    </source>
</reference>
<dbReference type="EMBL" id="VSRR010096238">
    <property type="protein sequence ID" value="MPC93821.1"/>
    <property type="molecule type" value="Genomic_DNA"/>
</dbReference>
<name>A0A5B7J7K4_PORTR</name>
<protein>
    <submittedName>
        <fullName evidence="2">Uncharacterized protein</fullName>
    </submittedName>
</protein>
<evidence type="ECO:0000313" key="3">
    <source>
        <dbReference type="Proteomes" id="UP000324222"/>
    </source>
</evidence>
<keyword evidence="3" id="KW-1185">Reference proteome</keyword>
<gene>
    <name evidence="2" type="ORF">E2C01_088966</name>
</gene>
<dbReference type="Proteomes" id="UP000324222">
    <property type="component" value="Unassembled WGS sequence"/>
</dbReference>
<comment type="caution">
    <text evidence="2">The sequence shown here is derived from an EMBL/GenBank/DDBJ whole genome shotgun (WGS) entry which is preliminary data.</text>
</comment>
<dbReference type="AlphaFoldDB" id="A0A5B7J7K4"/>
<proteinExistence type="predicted"/>
<feature type="compositionally biased region" description="Basic and acidic residues" evidence="1">
    <location>
        <begin position="46"/>
        <end position="57"/>
    </location>
</feature>
<evidence type="ECO:0000313" key="2">
    <source>
        <dbReference type="EMBL" id="MPC93821.1"/>
    </source>
</evidence>
<sequence>MLIHGGMDLKGQLRLPHKESVTSWPCGGKDASPSSSLLLQGKRGREHYQAAARKEKPVAGSGRFGAT</sequence>
<evidence type="ECO:0000256" key="1">
    <source>
        <dbReference type="SAM" id="MobiDB-lite"/>
    </source>
</evidence>
<feature type="region of interest" description="Disordered" evidence="1">
    <location>
        <begin position="19"/>
        <end position="67"/>
    </location>
</feature>